<organism evidence="2 3">
    <name type="scientific">Actinoplanes regularis</name>
    <dbReference type="NCBI Taxonomy" id="52697"/>
    <lineage>
        <taxon>Bacteria</taxon>
        <taxon>Bacillati</taxon>
        <taxon>Actinomycetota</taxon>
        <taxon>Actinomycetes</taxon>
        <taxon>Micromonosporales</taxon>
        <taxon>Micromonosporaceae</taxon>
        <taxon>Actinoplanes</taxon>
    </lineage>
</organism>
<dbReference type="InterPro" id="IPR010994">
    <property type="entry name" value="RuvA_2-like"/>
</dbReference>
<dbReference type="Proteomes" id="UP000198415">
    <property type="component" value="Unassembled WGS sequence"/>
</dbReference>
<dbReference type="Gene3D" id="1.10.150.320">
    <property type="entry name" value="Photosystem II 12 kDa extrinsic protein"/>
    <property type="match status" value="1"/>
</dbReference>
<dbReference type="RefSeq" id="WP_089294841.1">
    <property type="nucleotide sequence ID" value="NZ_BOMU01000043.1"/>
</dbReference>
<keyword evidence="1" id="KW-1133">Transmembrane helix</keyword>
<feature type="transmembrane region" description="Helical" evidence="1">
    <location>
        <begin position="32"/>
        <end position="54"/>
    </location>
</feature>
<dbReference type="OrthoDB" id="9790239at2"/>
<keyword evidence="1" id="KW-0812">Transmembrane</keyword>
<gene>
    <name evidence="2" type="ORF">SAMN06264365_107290</name>
</gene>
<feature type="transmembrane region" description="Helical" evidence="1">
    <location>
        <begin position="91"/>
        <end position="115"/>
    </location>
</feature>
<protein>
    <submittedName>
        <fullName evidence="2">Helix-hairpin-helix motif-containing protein</fullName>
    </submittedName>
</protein>
<dbReference type="AlphaFoldDB" id="A0A239AFJ0"/>
<evidence type="ECO:0000313" key="3">
    <source>
        <dbReference type="Proteomes" id="UP000198415"/>
    </source>
</evidence>
<keyword evidence="3" id="KW-1185">Reference proteome</keyword>
<name>A0A239AFJ0_9ACTN</name>
<sequence>MTWTPPDGTNPGARPPKPTGPAALSWRLGHSAWVLFPVLGFGCLGGLGFLYVGVRARRPSWWLPGVVYTVIGWVGILVGSRFGKDTAGQDIFFTCWVMAWLVSIGHALIINSAWLRWRAGYQPWYAQPAQTAWVGPQPVHQQPAPPSLQNVIPPQQQYYSAYQPPVPAPTPDPYQPPVQVDVNTATEQQLATLLGPERAARVLLVRQSRGGFAGVNDFTAAAGLAPHEFVALRDRLVCTPPAPPDDTVTGPYGRIVDV</sequence>
<dbReference type="SUPFAM" id="SSF47781">
    <property type="entry name" value="RuvA domain 2-like"/>
    <property type="match status" value="1"/>
</dbReference>
<dbReference type="Pfam" id="PF12836">
    <property type="entry name" value="HHH_3"/>
    <property type="match status" value="1"/>
</dbReference>
<feature type="transmembrane region" description="Helical" evidence="1">
    <location>
        <begin position="61"/>
        <end position="79"/>
    </location>
</feature>
<proteinExistence type="predicted"/>
<keyword evidence="1" id="KW-0472">Membrane</keyword>
<evidence type="ECO:0000256" key="1">
    <source>
        <dbReference type="SAM" id="Phobius"/>
    </source>
</evidence>
<reference evidence="2 3" key="1">
    <citation type="submission" date="2017-06" db="EMBL/GenBank/DDBJ databases">
        <authorList>
            <person name="Kim H.J."/>
            <person name="Triplett B.A."/>
        </authorList>
    </citation>
    <scope>NUCLEOTIDE SEQUENCE [LARGE SCALE GENOMIC DNA]</scope>
    <source>
        <strain evidence="2 3">DSM 43151</strain>
    </source>
</reference>
<dbReference type="EMBL" id="FZNR01000007">
    <property type="protein sequence ID" value="SNR94112.1"/>
    <property type="molecule type" value="Genomic_DNA"/>
</dbReference>
<evidence type="ECO:0000313" key="2">
    <source>
        <dbReference type="EMBL" id="SNR94112.1"/>
    </source>
</evidence>
<accession>A0A239AFJ0</accession>